<dbReference type="EMBL" id="GL433844">
    <property type="protein sequence ID" value="EFN55562.1"/>
    <property type="molecule type" value="Genomic_DNA"/>
</dbReference>
<keyword evidence="1" id="KW-0175">Coiled coil</keyword>
<name>E1ZEU9_CHLVA</name>
<dbReference type="RefSeq" id="XP_005847664.1">
    <property type="nucleotide sequence ID" value="XM_005847602.1"/>
</dbReference>
<sequence>MSLFNGSSFGLGAAAAKPLDPAAEISRLLNQHSHHWQTLEKEIAAVRAKQAAGEKALAAAVQAKEEARHFAVAADQEAVRLEAEAEHCRAELQSSQAANSKLLESVEGLKQELAGINSVADQARQAFQNEVAGLVAELKKLKEGHPGAFFTEPTAGGH</sequence>
<dbReference type="AlphaFoldDB" id="E1ZEU9"/>
<dbReference type="InParanoid" id="E1ZEU9"/>
<feature type="coiled-coil region" evidence="1">
    <location>
        <begin position="71"/>
        <end position="144"/>
    </location>
</feature>
<dbReference type="KEGG" id="cvr:CHLNCDRAFT_134037"/>
<accession>E1ZEU9</accession>
<gene>
    <name evidence="2" type="ORF">CHLNCDRAFT_134037</name>
</gene>
<evidence type="ECO:0000313" key="3">
    <source>
        <dbReference type="Proteomes" id="UP000008141"/>
    </source>
</evidence>
<dbReference type="Proteomes" id="UP000008141">
    <property type="component" value="Unassembled WGS sequence"/>
</dbReference>
<organism evidence="3">
    <name type="scientific">Chlorella variabilis</name>
    <name type="common">Green alga</name>
    <dbReference type="NCBI Taxonomy" id="554065"/>
    <lineage>
        <taxon>Eukaryota</taxon>
        <taxon>Viridiplantae</taxon>
        <taxon>Chlorophyta</taxon>
        <taxon>core chlorophytes</taxon>
        <taxon>Trebouxiophyceae</taxon>
        <taxon>Chlorellales</taxon>
        <taxon>Chlorellaceae</taxon>
        <taxon>Chlorella clade</taxon>
        <taxon>Chlorella</taxon>
    </lineage>
</organism>
<evidence type="ECO:0000256" key="1">
    <source>
        <dbReference type="SAM" id="Coils"/>
    </source>
</evidence>
<reference evidence="2 3" key="1">
    <citation type="journal article" date="2010" name="Plant Cell">
        <title>The Chlorella variabilis NC64A genome reveals adaptation to photosymbiosis, coevolution with viruses, and cryptic sex.</title>
        <authorList>
            <person name="Blanc G."/>
            <person name="Duncan G."/>
            <person name="Agarkova I."/>
            <person name="Borodovsky M."/>
            <person name="Gurnon J."/>
            <person name="Kuo A."/>
            <person name="Lindquist E."/>
            <person name="Lucas S."/>
            <person name="Pangilinan J."/>
            <person name="Polle J."/>
            <person name="Salamov A."/>
            <person name="Terry A."/>
            <person name="Yamada T."/>
            <person name="Dunigan D.D."/>
            <person name="Grigoriev I.V."/>
            <person name="Claverie J.M."/>
            <person name="Van Etten J.L."/>
        </authorList>
    </citation>
    <scope>NUCLEOTIDE SEQUENCE [LARGE SCALE GENOMIC DNA]</scope>
    <source>
        <strain evidence="2 3">NC64A</strain>
    </source>
</reference>
<proteinExistence type="predicted"/>
<evidence type="ECO:0000313" key="2">
    <source>
        <dbReference type="EMBL" id="EFN55562.1"/>
    </source>
</evidence>
<keyword evidence="3" id="KW-1185">Reference proteome</keyword>
<dbReference type="OrthoDB" id="10486684at2759"/>
<dbReference type="GeneID" id="17354915"/>
<protein>
    <submittedName>
        <fullName evidence="2">Uncharacterized protein</fullName>
    </submittedName>
</protein>